<evidence type="ECO:0000313" key="8">
    <source>
        <dbReference type="Proteomes" id="UP001218638"/>
    </source>
</evidence>
<dbReference type="Proteomes" id="UP001218638">
    <property type="component" value="Chromosome"/>
</dbReference>
<dbReference type="RefSeq" id="WP_330930813.1">
    <property type="nucleotide sequence ID" value="NZ_CP119075.1"/>
</dbReference>
<dbReference type="GO" id="GO:0016020">
    <property type="term" value="C:membrane"/>
    <property type="evidence" value="ECO:0007669"/>
    <property type="project" value="UniProtKB-SubCell"/>
</dbReference>
<keyword evidence="3 5" id="KW-1133">Transmembrane helix</keyword>
<evidence type="ECO:0000256" key="2">
    <source>
        <dbReference type="ARBA" id="ARBA00022692"/>
    </source>
</evidence>
<evidence type="ECO:0000256" key="4">
    <source>
        <dbReference type="ARBA" id="ARBA00023136"/>
    </source>
</evidence>
<name>A0AAE9ZX71_9BACT</name>
<feature type="transmembrane region" description="Helical" evidence="5">
    <location>
        <begin position="123"/>
        <end position="142"/>
    </location>
</feature>
<dbReference type="KEGG" id="slom:PXH66_19615"/>
<dbReference type="EMBL" id="CP119075">
    <property type="protein sequence ID" value="WED64555.1"/>
    <property type="molecule type" value="Genomic_DNA"/>
</dbReference>
<evidence type="ECO:0000313" key="7">
    <source>
        <dbReference type="EMBL" id="WED64555.1"/>
    </source>
</evidence>
<evidence type="ECO:0000259" key="6">
    <source>
        <dbReference type="Pfam" id="PF01699"/>
    </source>
</evidence>
<keyword evidence="4 5" id="KW-0472">Membrane</keyword>
<keyword evidence="2 5" id="KW-0812">Transmembrane</keyword>
<evidence type="ECO:0000256" key="1">
    <source>
        <dbReference type="ARBA" id="ARBA00004141"/>
    </source>
</evidence>
<feature type="transmembrane region" description="Helical" evidence="5">
    <location>
        <begin position="311"/>
        <end position="328"/>
    </location>
</feature>
<accession>A0AAE9ZX71</accession>
<dbReference type="GO" id="GO:0055085">
    <property type="term" value="P:transmembrane transport"/>
    <property type="evidence" value="ECO:0007669"/>
    <property type="project" value="InterPro"/>
</dbReference>
<gene>
    <name evidence="7" type="ORF">PXH66_19615</name>
</gene>
<feature type="transmembrane region" description="Helical" evidence="5">
    <location>
        <begin position="224"/>
        <end position="245"/>
    </location>
</feature>
<evidence type="ECO:0000256" key="3">
    <source>
        <dbReference type="ARBA" id="ARBA00022989"/>
    </source>
</evidence>
<feature type="transmembrane region" description="Helical" evidence="5">
    <location>
        <begin position="154"/>
        <end position="172"/>
    </location>
</feature>
<comment type="subcellular location">
    <subcellularLocation>
        <location evidence="1">Membrane</location>
        <topology evidence="1">Multi-pass membrane protein</topology>
    </subcellularLocation>
</comment>
<dbReference type="AlphaFoldDB" id="A0AAE9ZX71"/>
<dbReference type="Pfam" id="PF01699">
    <property type="entry name" value="Na_Ca_ex"/>
    <property type="match status" value="1"/>
</dbReference>
<feature type="transmembrane region" description="Helical" evidence="5">
    <location>
        <begin position="44"/>
        <end position="66"/>
    </location>
</feature>
<feature type="transmembrane region" description="Helical" evidence="5">
    <location>
        <begin position="281"/>
        <end position="304"/>
    </location>
</feature>
<organism evidence="7 8">
    <name type="scientific">Synoicihabitans lomoniglobus</name>
    <dbReference type="NCBI Taxonomy" id="2909285"/>
    <lineage>
        <taxon>Bacteria</taxon>
        <taxon>Pseudomonadati</taxon>
        <taxon>Verrucomicrobiota</taxon>
        <taxon>Opitutia</taxon>
        <taxon>Opitutales</taxon>
        <taxon>Opitutaceae</taxon>
        <taxon>Synoicihabitans</taxon>
    </lineage>
</organism>
<dbReference type="InterPro" id="IPR044880">
    <property type="entry name" value="NCX_ion-bd_dom_sf"/>
</dbReference>
<feature type="transmembrane region" description="Helical" evidence="5">
    <location>
        <begin position="184"/>
        <end position="204"/>
    </location>
</feature>
<feature type="transmembrane region" description="Helical" evidence="5">
    <location>
        <begin position="257"/>
        <end position="275"/>
    </location>
</feature>
<feature type="transmembrane region" description="Helical" evidence="5">
    <location>
        <begin position="86"/>
        <end position="102"/>
    </location>
</feature>
<evidence type="ECO:0000256" key="5">
    <source>
        <dbReference type="SAM" id="Phobius"/>
    </source>
</evidence>
<dbReference type="InterPro" id="IPR004837">
    <property type="entry name" value="NaCa_Exmemb"/>
</dbReference>
<feature type="transmembrane region" description="Helical" evidence="5">
    <location>
        <begin position="13"/>
        <end position="32"/>
    </location>
</feature>
<proteinExistence type="predicted"/>
<dbReference type="Gene3D" id="1.20.1420.30">
    <property type="entry name" value="NCX, central ion-binding region"/>
    <property type="match status" value="1"/>
</dbReference>
<keyword evidence="8" id="KW-1185">Reference proteome</keyword>
<protein>
    <submittedName>
        <fullName evidence="7">Sodium:calcium symporter</fullName>
    </submittedName>
</protein>
<feature type="domain" description="Sodium/calcium exchanger membrane region" evidence="6">
    <location>
        <begin position="19"/>
        <end position="168"/>
    </location>
</feature>
<sequence length="329" mass="36267">MHPLRDFLEQMDIVHPVTFTVIFLLASWLMIWRLEAMLRHGLEGTALGTLVVPYCSGLGNLIFVFILWRDQGAPVEIMVNSLVNNVTNLTLLLGLPALLWPLQVVTTRGKAKADRRHQQLSRLALLLTLAAVVFFTGLTWALGRDGTLDRGDGFALIGVFLFWQCFQVFDVLKHNVQRSAGFGGAFYLDLVLIALGGWAIYESLDGLVVHLSALETGFFRAEHLGWITGWLLVLPNALLAFYYAWRKRADIVYSSQIGDGHICIPLCLGVFAVMRPVPLPAFFLPAIAVLGGAVLVHAVCLLTTGRLPRPIAGALVAAYGWFVYTGLLQ</sequence>
<reference evidence="7" key="1">
    <citation type="submission" date="2023-03" db="EMBL/GenBank/DDBJ databases">
        <title>Lomoglobus Profundus gen. nov., sp. nov., a novel member of the phylum Verrucomicrobia, isolated from deep-marine sediment of South China Sea.</title>
        <authorList>
            <person name="Ahmad T."/>
            <person name="Ishaq S.E."/>
            <person name="Wang F."/>
        </authorList>
    </citation>
    <scope>NUCLEOTIDE SEQUENCE</scope>
    <source>
        <strain evidence="7">LMO-M01</strain>
    </source>
</reference>